<dbReference type="EMBL" id="VHII01000010">
    <property type="protein sequence ID" value="KAF1384625.1"/>
    <property type="molecule type" value="Genomic_DNA"/>
</dbReference>
<protein>
    <submittedName>
        <fullName evidence="1">Uncharacterized protein</fullName>
    </submittedName>
</protein>
<organism evidence="1 2">
    <name type="scientific">Perca fluviatilis</name>
    <name type="common">European perch</name>
    <dbReference type="NCBI Taxonomy" id="8168"/>
    <lineage>
        <taxon>Eukaryota</taxon>
        <taxon>Metazoa</taxon>
        <taxon>Chordata</taxon>
        <taxon>Craniata</taxon>
        <taxon>Vertebrata</taxon>
        <taxon>Euteleostomi</taxon>
        <taxon>Actinopterygii</taxon>
        <taxon>Neopterygii</taxon>
        <taxon>Teleostei</taxon>
        <taxon>Neoteleostei</taxon>
        <taxon>Acanthomorphata</taxon>
        <taxon>Eupercaria</taxon>
        <taxon>Perciformes</taxon>
        <taxon>Percoidei</taxon>
        <taxon>Percidae</taxon>
        <taxon>Percinae</taxon>
        <taxon>Perca</taxon>
    </lineage>
</organism>
<keyword evidence="2" id="KW-1185">Reference proteome</keyword>
<reference evidence="1 2" key="1">
    <citation type="submission" date="2019-06" db="EMBL/GenBank/DDBJ databases">
        <title>A chromosome-scale genome assembly of the European perch, Perca fluviatilis.</title>
        <authorList>
            <person name="Roques C."/>
            <person name="Zahm M."/>
            <person name="Cabau C."/>
            <person name="Klopp C."/>
            <person name="Bouchez O."/>
            <person name="Donnadieu C."/>
            <person name="Kuhl H."/>
            <person name="Gislard M."/>
            <person name="Guendouz S."/>
            <person name="Journot L."/>
            <person name="Haffray P."/>
            <person name="Bestin A."/>
            <person name="Morvezen R."/>
            <person name="Feron R."/>
            <person name="Wen M."/>
            <person name="Jouanno E."/>
            <person name="Herpin A."/>
            <person name="Schartl M."/>
            <person name="Postlethwait J."/>
            <person name="Schaerlinger B."/>
            <person name="Chardard D."/>
            <person name="Lecocq T."/>
            <person name="Poncet C."/>
            <person name="Jaffrelo L."/>
            <person name="Lampietro C."/>
            <person name="Guiguen Y."/>
        </authorList>
    </citation>
    <scope>NUCLEOTIDE SEQUENCE [LARGE SCALE GENOMIC DNA]</scope>
    <source>
        <tissue evidence="1">Blood</tissue>
    </source>
</reference>
<gene>
    <name evidence="1" type="ORF">PFLUV_G00122150</name>
</gene>
<comment type="caution">
    <text evidence="1">The sequence shown here is derived from an EMBL/GenBank/DDBJ whole genome shotgun (WGS) entry which is preliminary data.</text>
</comment>
<name>A0A6A5F2V3_PERFL</name>
<proteinExistence type="predicted"/>
<evidence type="ECO:0000313" key="2">
    <source>
        <dbReference type="Proteomes" id="UP000465112"/>
    </source>
</evidence>
<accession>A0A6A5F2V3</accession>
<evidence type="ECO:0000313" key="1">
    <source>
        <dbReference type="EMBL" id="KAF1384625.1"/>
    </source>
</evidence>
<dbReference type="Proteomes" id="UP000465112">
    <property type="component" value="Chromosome 10"/>
</dbReference>
<dbReference type="AlphaFoldDB" id="A0A6A5F2V3"/>
<sequence length="71" mass="8287">MTIPELLVLYYVAEPSPLCRFHITADSKPRRRHAPSVLQSPNYPNRTVLLQIRLDSNEVRRFDPKGMVLLR</sequence>